<accession>M2N963</accession>
<name>M2N963_BAUPA</name>
<reference evidence="1 2" key="1">
    <citation type="journal article" date="2012" name="PLoS Pathog.">
        <title>Diverse lifestyles and strategies of plant pathogenesis encoded in the genomes of eighteen Dothideomycetes fungi.</title>
        <authorList>
            <person name="Ohm R.A."/>
            <person name="Feau N."/>
            <person name="Henrissat B."/>
            <person name="Schoch C.L."/>
            <person name="Horwitz B.A."/>
            <person name="Barry K.W."/>
            <person name="Condon B.J."/>
            <person name="Copeland A.C."/>
            <person name="Dhillon B."/>
            <person name="Glaser F."/>
            <person name="Hesse C.N."/>
            <person name="Kosti I."/>
            <person name="LaButti K."/>
            <person name="Lindquist E.A."/>
            <person name="Lucas S."/>
            <person name="Salamov A.A."/>
            <person name="Bradshaw R.E."/>
            <person name="Ciuffetti L."/>
            <person name="Hamelin R.C."/>
            <person name="Kema G.H.J."/>
            <person name="Lawrence C."/>
            <person name="Scott J.A."/>
            <person name="Spatafora J.W."/>
            <person name="Turgeon B.G."/>
            <person name="de Wit P.J.G.M."/>
            <person name="Zhong S."/>
            <person name="Goodwin S.B."/>
            <person name="Grigoriev I.V."/>
        </authorList>
    </citation>
    <scope>NUCLEOTIDE SEQUENCE [LARGE SCALE GENOMIC DNA]</scope>
    <source>
        <strain evidence="1 2">UAMH 10762</strain>
    </source>
</reference>
<proteinExistence type="predicted"/>
<dbReference type="EMBL" id="KB445556">
    <property type="protein sequence ID" value="EMC95629.1"/>
    <property type="molecule type" value="Genomic_DNA"/>
</dbReference>
<keyword evidence="2" id="KW-1185">Reference proteome</keyword>
<dbReference type="eggNOG" id="ENOG502SVRN">
    <property type="taxonomic scope" value="Eukaryota"/>
</dbReference>
<dbReference type="AlphaFoldDB" id="M2N963"/>
<organism evidence="1 2">
    <name type="scientific">Baudoinia panamericana (strain UAMH 10762)</name>
    <name type="common">Angels' share fungus</name>
    <name type="synonym">Baudoinia compniacensis (strain UAMH 10762)</name>
    <dbReference type="NCBI Taxonomy" id="717646"/>
    <lineage>
        <taxon>Eukaryota</taxon>
        <taxon>Fungi</taxon>
        <taxon>Dikarya</taxon>
        <taxon>Ascomycota</taxon>
        <taxon>Pezizomycotina</taxon>
        <taxon>Dothideomycetes</taxon>
        <taxon>Dothideomycetidae</taxon>
        <taxon>Mycosphaerellales</taxon>
        <taxon>Teratosphaeriaceae</taxon>
        <taxon>Baudoinia</taxon>
    </lineage>
</organism>
<evidence type="ECO:0000313" key="2">
    <source>
        <dbReference type="Proteomes" id="UP000011761"/>
    </source>
</evidence>
<dbReference type="KEGG" id="bcom:BAUCODRAFT_24663"/>
<gene>
    <name evidence="1" type="ORF">BAUCODRAFT_24663</name>
</gene>
<dbReference type="Proteomes" id="UP000011761">
    <property type="component" value="Unassembled WGS sequence"/>
</dbReference>
<dbReference type="GeneID" id="19110220"/>
<evidence type="ECO:0000313" key="1">
    <source>
        <dbReference type="EMBL" id="EMC95629.1"/>
    </source>
</evidence>
<dbReference type="STRING" id="717646.M2N963"/>
<dbReference type="HOGENOM" id="CLU_976556_0_0_1"/>
<sequence length="285" mass="31895">MPSNSRPHNMPGMVLNELAKQQWPMKLGFKHKCGSPVVNGDPLQHDGPHKTDAQPAVEVWHVQSNIEQDPPEAIDTSRFDRPRRTYNVVSVHVFTQTAFEIQLHGRPVLCAVIQRRCFSKDCVSLHQGSEKGPIVASCMLGKWKRDLAYHVGIPGGSDKDSWPVAKCDTWTEKAWNFTVGGRPYSWRRTHNRELGASRWSIGDFKLVDILDSKKVLAVHLRNMKIFGGWKDVAKIDLFTELDEELTLTSLVIIMTIEERIAQQSRSCTVSGMLNTAVDLGTAGGA</sequence>
<dbReference type="RefSeq" id="XP_007676730.1">
    <property type="nucleotide sequence ID" value="XM_007678540.1"/>
</dbReference>
<dbReference type="OrthoDB" id="3646623at2759"/>
<protein>
    <submittedName>
        <fullName evidence="1">Uncharacterized protein</fullName>
    </submittedName>
</protein>